<dbReference type="EMBL" id="PIQN01000007">
    <property type="protein sequence ID" value="PKA43551.1"/>
    <property type="molecule type" value="Genomic_DNA"/>
</dbReference>
<evidence type="ECO:0000256" key="1">
    <source>
        <dbReference type="SAM" id="MobiDB-lite"/>
    </source>
</evidence>
<evidence type="ECO:0000313" key="2">
    <source>
        <dbReference type="EMBL" id="PKA43551.1"/>
    </source>
</evidence>
<feature type="region of interest" description="Disordered" evidence="1">
    <location>
        <begin position="62"/>
        <end position="81"/>
    </location>
</feature>
<dbReference type="Proteomes" id="UP000232164">
    <property type="component" value="Unassembled WGS sequence"/>
</dbReference>
<gene>
    <name evidence="2" type="ORF">CWR43_11430</name>
</gene>
<reference evidence="2 3" key="2">
    <citation type="submission" date="2017-12" db="EMBL/GenBank/DDBJ databases">
        <title>Genome sequence of Rhizobium sullae HCNT1 isolated from Sulla coronaria nodules and featuring peculiar denitrification phenotypes.</title>
        <authorList>
            <person name="De Diego-Diaz B."/>
            <person name="Treu L."/>
            <person name="Campanaro S."/>
            <person name="Da Silva Duarte V."/>
            <person name="Basaglia M."/>
            <person name="Favaro L."/>
            <person name="Casella S."/>
            <person name="Squartini A."/>
        </authorList>
    </citation>
    <scope>NUCLEOTIDE SEQUENCE [LARGE SCALE GENOMIC DNA]</scope>
    <source>
        <strain evidence="2 3">HCNT1</strain>
    </source>
</reference>
<evidence type="ECO:0000313" key="3">
    <source>
        <dbReference type="Proteomes" id="UP000232164"/>
    </source>
</evidence>
<name>A0A2N0DBT4_RHISU</name>
<comment type="caution">
    <text evidence="2">The sequence shown here is derived from an EMBL/GenBank/DDBJ whole genome shotgun (WGS) entry which is preliminary data.</text>
</comment>
<organism evidence="2 3">
    <name type="scientific">Rhizobium sullae</name>
    <name type="common">Rhizobium hedysari</name>
    <dbReference type="NCBI Taxonomy" id="50338"/>
    <lineage>
        <taxon>Bacteria</taxon>
        <taxon>Pseudomonadati</taxon>
        <taxon>Pseudomonadota</taxon>
        <taxon>Alphaproteobacteria</taxon>
        <taxon>Hyphomicrobiales</taxon>
        <taxon>Rhizobiaceae</taxon>
        <taxon>Rhizobium/Agrobacterium group</taxon>
        <taxon>Rhizobium</taxon>
    </lineage>
</organism>
<protein>
    <submittedName>
        <fullName evidence="2">Uncharacterized protein</fullName>
    </submittedName>
</protein>
<accession>A0A2N0DBT4</accession>
<dbReference type="AlphaFoldDB" id="A0A2N0DBT4"/>
<sequence>MRWFPLLVVAGIFGIKKRRPEIASAGRESSRTAKTVRRRCLLQALITRLSARIAIDPGKNIPASGMPVSGRRSSPLKSQGDEHLQRLRLNFRLAIGMCIFCAIAVSNANCCQPFVQSSRRSDLAGSRNKGQGALD</sequence>
<proteinExistence type="predicted"/>
<reference evidence="2 3" key="1">
    <citation type="submission" date="2017-11" db="EMBL/GenBank/DDBJ databases">
        <authorList>
            <person name="Han C.G."/>
        </authorList>
    </citation>
    <scope>NUCLEOTIDE SEQUENCE [LARGE SCALE GENOMIC DNA]</scope>
    <source>
        <strain evidence="2 3">HCNT1</strain>
    </source>
</reference>